<comment type="similarity">
    <text evidence="9">Belongs to the TmcA family.</text>
</comment>
<proteinExistence type="inferred from homology"/>
<name>A0A5C6Q8U0_9GAMM</name>
<dbReference type="RefSeq" id="WP_146800269.1">
    <property type="nucleotide sequence ID" value="NZ_VOLP01000022.1"/>
</dbReference>
<dbReference type="SUPFAM" id="SSF52540">
    <property type="entry name" value="P-loop containing nucleoside triphosphate hydrolases"/>
    <property type="match status" value="1"/>
</dbReference>
<gene>
    <name evidence="9" type="primary">tmcA</name>
    <name evidence="13" type="ORF">ESZ26_14960</name>
    <name evidence="14" type="ORF">ESZ27_12525</name>
</gene>
<organism evidence="14 16">
    <name type="scientific">Colwellia hornerae</name>
    <dbReference type="NCBI Taxonomy" id="89402"/>
    <lineage>
        <taxon>Bacteria</taxon>
        <taxon>Pseudomonadati</taxon>
        <taxon>Pseudomonadota</taxon>
        <taxon>Gammaproteobacteria</taxon>
        <taxon>Alteromonadales</taxon>
        <taxon>Colwelliaceae</taxon>
        <taxon>Colwellia</taxon>
    </lineage>
</organism>
<dbReference type="EMBL" id="VOLQ01000024">
    <property type="protein sequence ID" value="TWX65346.1"/>
    <property type="molecule type" value="Genomic_DNA"/>
</dbReference>
<evidence type="ECO:0000313" key="14">
    <source>
        <dbReference type="EMBL" id="TWX65346.1"/>
    </source>
</evidence>
<dbReference type="EC" id="2.3.1.193" evidence="9"/>
<keyword evidence="6 9" id="KW-0067">ATP-binding</keyword>
<evidence type="ECO:0000256" key="2">
    <source>
        <dbReference type="ARBA" id="ARBA00022555"/>
    </source>
</evidence>
<dbReference type="InterPro" id="IPR013562">
    <property type="entry name" value="TmcA/NAT10_N"/>
</dbReference>
<dbReference type="OrthoDB" id="5578851at2"/>
<dbReference type="InterPro" id="IPR032672">
    <property type="entry name" value="TmcA/NAT10/Kre33"/>
</dbReference>
<comment type="function">
    <text evidence="9">Catalyzes the formation of N(4)-acetylcytidine (ac(4)C) at the wobble position of tRNA(Met), by using acetyl-CoA as an acetyl donor and ATP (or GTP).</text>
</comment>
<dbReference type="GO" id="GO:0005737">
    <property type="term" value="C:cytoplasm"/>
    <property type="evidence" value="ECO:0007669"/>
    <property type="project" value="UniProtKB-SubCell"/>
</dbReference>
<feature type="domain" description="TcmA/NAT10 helicase" evidence="10">
    <location>
        <begin position="204"/>
        <end position="385"/>
    </location>
</feature>
<keyword evidence="8 9" id="KW-0012">Acyltransferase</keyword>
<dbReference type="PANTHER" id="PTHR10925">
    <property type="entry name" value="N-ACETYLTRANSFERASE 10"/>
    <property type="match status" value="1"/>
</dbReference>
<comment type="subcellular location">
    <subcellularLocation>
        <location evidence="9">Cytoplasm</location>
    </subcellularLocation>
</comment>
<evidence type="ECO:0000259" key="11">
    <source>
        <dbReference type="Pfam" id="PF08351"/>
    </source>
</evidence>
<keyword evidence="15" id="KW-1185">Reference proteome</keyword>
<dbReference type="InterPro" id="IPR024914">
    <property type="entry name" value="tRNA_acetyltr_TmcA"/>
</dbReference>
<dbReference type="GO" id="GO:1990883">
    <property type="term" value="F:18S rRNA cytidine N-acetyltransferase activity"/>
    <property type="evidence" value="ECO:0007669"/>
    <property type="project" value="TreeGrafter"/>
</dbReference>
<sequence length="741" mass="83375">MSNPNFVEWLEQLQCQALSKFQRQLVLLVGDACWVKQLLQLNEKTQSKNAWLVFSHHQEIPATINNKHFAQQLGSEHRKILFSGVENTDCAALNSINLDAFAALSGTLVAGGVMFLWLKKPLIQAIEQTKLASLKYFYQQLLDNKTLITITQNDKQTFPLLDNITPAIPATAGDFLYHCKTKEQQIAVEHIIKVSQGHRNRPLVLTADRGRGKSSALAIACVELITNNTAIGNEKIDIVITAPHVRSLSVFYRQLACSLATLDEKFDYVNASKTALVHRLGSITFVAVDQLLRRDDALNVSLLLVDEAAAIPVHLLTSLTTRFSRVVFSSTVHGYEGAGRGFTVKFQQELTKQVPQWRSFHMHQPIRWRQEDPLEVFVFESCLLNAKLAELPAITQPVLAKLALSKPALSESSAKQLTKASLSFSQVSSTSLIENTALLKQVFAVLVTAHYQTSPNDITLLLDNKALQLFIAKLGDDIVGVALLLEEGCNKAADIKAIATNQRRLKNQFIPQSLLTHCGFSESFNYQYLRVLRIAIHPQYHRYGFGSCFIKALETFAKKQQVDFIGASFGANAQLLKFWQDADYQIARIGFTKDQASGEHSALVVSAMSDRGQFFERKIASEFYSSFDYLLTDEYQGLSAKLVWQILHHYPDKSLPQLSAHQLSSINDFILQKRQFSHCVKALHYWCLLHCKENYQAKVLLLIERILQKKPVDEVCKNHQLTGKKMLNKALIDYIAQVQAY</sequence>
<dbReference type="GO" id="GO:0051391">
    <property type="term" value="P:tRNA acetylation"/>
    <property type="evidence" value="ECO:0007669"/>
    <property type="project" value="UniProtKB-UniRule"/>
</dbReference>
<evidence type="ECO:0000259" key="12">
    <source>
        <dbReference type="Pfam" id="PF13718"/>
    </source>
</evidence>
<dbReference type="Gene3D" id="3.40.50.300">
    <property type="entry name" value="P-loop containing nucleotide triphosphate hydrolases"/>
    <property type="match status" value="1"/>
</dbReference>
<evidence type="ECO:0000259" key="10">
    <source>
        <dbReference type="Pfam" id="PF05127"/>
    </source>
</evidence>
<evidence type="ECO:0000256" key="3">
    <source>
        <dbReference type="ARBA" id="ARBA00022679"/>
    </source>
</evidence>
<dbReference type="SUPFAM" id="SSF55729">
    <property type="entry name" value="Acyl-CoA N-acyltransferases (Nat)"/>
    <property type="match status" value="1"/>
</dbReference>
<keyword evidence="7 9" id="KW-0694">RNA-binding</keyword>
<evidence type="ECO:0000256" key="9">
    <source>
        <dbReference type="HAMAP-Rule" id="MF_01886"/>
    </source>
</evidence>
<keyword evidence="4 9" id="KW-0819">tRNA processing</keyword>
<dbReference type="HAMAP" id="MF_01886">
    <property type="entry name" value="tRNA_acetyltr_TmcA"/>
    <property type="match status" value="1"/>
</dbReference>
<evidence type="ECO:0000256" key="5">
    <source>
        <dbReference type="ARBA" id="ARBA00022741"/>
    </source>
</evidence>
<evidence type="ECO:0000313" key="13">
    <source>
        <dbReference type="EMBL" id="TWX56372.1"/>
    </source>
</evidence>
<evidence type="ECO:0000256" key="6">
    <source>
        <dbReference type="ARBA" id="ARBA00022840"/>
    </source>
</evidence>
<keyword evidence="5 9" id="KW-0547">Nucleotide-binding</keyword>
<keyword evidence="2 9" id="KW-0820">tRNA-binding</keyword>
<dbReference type="InterPro" id="IPR007807">
    <property type="entry name" value="TcmA/NAT10_helicase"/>
</dbReference>
<dbReference type="GO" id="GO:1904812">
    <property type="term" value="P:rRNA acetylation involved in maturation of SSU-rRNA"/>
    <property type="evidence" value="ECO:0007669"/>
    <property type="project" value="TreeGrafter"/>
</dbReference>
<dbReference type="PANTHER" id="PTHR10925:SF5">
    <property type="entry name" value="RNA CYTIDINE ACETYLTRANSFERASE"/>
    <property type="match status" value="1"/>
</dbReference>
<keyword evidence="3 9" id="KW-0808">Transferase</keyword>
<feature type="binding site" evidence="9">
    <location>
        <position position="367"/>
    </location>
    <ligand>
        <name>ATP</name>
        <dbReference type="ChEBI" id="CHEBI:30616"/>
    </ligand>
</feature>
<comment type="caution">
    <text evidence="9">Lacks conserved residue(s) required for the propagation of feature annotation.</text>
</comment>
<dbReference type="InterPro" id="IPR038321">
    <property type="entry name" value="TmcA_C_sf"/>
</dbReference>
<dbReference type="CDD" id="cd04301">
    <property type="entry name" value="NAT_SF"/>
    <property type="match status" value="1"/>
</dbReference>
<dbReference type="Gene3D" id="3.40.630.30">
    <property type="match status" value="1"/>
</dbReference>
<dbReference type="Proteomes" id="UP000321917">
    <property type="component" value="Unassembled WGS sequence"/>
</dbReference>
<dbReference type="Gene3D" id="1.20.120.890">
    <property type="entry name" value="tRNA(Met) cytidine acetyltransferase, tail domain"/>
    <property type="match status" value="1"/>
</dbReference>
<feature type="domain" description="TmcA/NAT10 N-terminal" evidence="11">
    <location>
        <begin position="1"/>
        <end position="118"/>
    </location>
</feature>
<comment type="caution">
    <text evidence="14">The sequence shown here is derived from an EMBL/GenBank/DDBJ whole genome shotgun (WGS) entry which is preliminary data.</text>
</comment>
<evidence type="ECO:0000256" key="8">
    <source>
        <dbReference type="ARBA" id="ARBA00023315"/>
    </source>
</evidence>
<evidence type="ECO:0000256" key="7">
    <source>
        <dbReference type="ARBA" id="ARBA00022884"/>
    </source>
</evidence>
<feature type="domain" description="N-acetyltransferase" evidence="12">
    <location>
        <begin position="442"/>
        <end position="558"/>
    </location>
</feature>
<feature type="binding site" evidence="9">
    <location>
        <position position="184"/>
    </location>
    <ligand>
        <name>ATP</name>
        <dbReference type="ChEBI" id="CHEBI:30616"/>
    </ligand>
</feature>
<dbReference type="InterPro" id="IPR000182">
    <property type="entry name" value="GNAT_dom"/>
</dbReference>
<reference evidence="14 16" key="1">
    <citation type="submission" date="2019-07" db="EMBL/GenBank/DDBJ databases">
        <title>Genomes of sea-ice associated Colwellia species.</title>
        <authorList>
            <person name="Bowman J.P."/>
        </authorList>
    </citation>
    <scope>NUCLEOTIDE SEQUENCE [LARGE SCALE GENOMIC DNA]</scope>
    <source>
        <strain evidence="13 15">ACAM 607</strain>
        <strain evidence="14 16">IC036</strain>
    </source>
</reference>
<evidence type="ECO:0000256" key="1">
    <source>
        <dbReference type="ARBA" id="ARBA00022490"/>
    </source>
</evidence>
<accession>A0A5C6Q8U0</accession>
<dbReference type="GO" id="GO:0051392">
    <property type="term" value="F:tRNA cytidine N4-acetyltransferase activity"/>
    <property type="evidence" value="ECO:0007669"/>
    <property type="project" value="UniProtKB-UniRule"/>
</dbReference>
<keyword evidence="1 9" id="KW-0963">Cytoplasm</keyword>
<evidence type="ECO:0000313" key="16">
    <source>
        <dbReference type="Proteomes" id="UP000321917"/>
    </source>
</evidence>
<dbReference type="Pfam" id="PF05127">
    <property type="entry name" value="NAT10_TcmA_helicase"/>
    <property type="match status" value="1"/>
</dbReference>
<dbReference type="AlphaFoldDB" id="A0A5C6Q8U0"/>
<protein>
    <recommendedName>
        <fullName evidence="9">tRNA(Met) cytidine acetyltransferase TmcA</fullName>
        <ecNumber evidence="9">2.3.1.193</ecNumber>
    </recommendedName>
</protein>
<dbReference type="Pfam" id="PF13718">
    <property type="entry name" value="GNAT_acetyltr_2"/>
    <property type="match status" value="1"/>
</dbReference>
<dbReference type="Gene3D" id="3.40.50.11040">
    <property type="match status" value="1"/>
</dbReference>
<dbReference type="EMBL" id="VOLR01000023">
    <property type="protein sequence ID" value="TWX56372.1"/>
    <property type="molecule type" value="Genomic_DNA"/>
</dbReference>
<dbReference type="InterPro" id="IPR027417">
    <property type="entry name" value="P-loop_NTPase"/>
</dbReference>
<evidence type="ECO:0000256" key="4">
    <source>
        <dbReference type="ARBA" id="ARBA00022694"/>
    </source>
</evidence>
<dbReference type="GO" id="GO:0005524">
    <property type="term" value="F:ATP binding"/>
    <property type="evidence" value="ECO:0007669"/>
    <property type="project" value="UniProtKB-UniRule"/>
</dbReference>
<dbReference type="GO" id="GO:0000049">
    <property type="term" value="F:tRNA binding"/>
    <property type="evidence" value="ECO:0007669"/>
    <property type="project" value="UniProtKB-UniRule"/>
</dbReference>
<comment type="catalytic activity">
    <reaction evidence="9">
        <text>cytidine(34) in elongator tRNA(Met) + acetyl-CoA + ATP + H2O = N(4)-acetylcytidine(34) in elongator tRNA(Met) + ADP + phosphate + CoA + H(+)</text>
        <dbReference type="Rhea" id="RHEA:43788"/>
        <dbReference type="Rhea" id="RHEA-COMP:10693"/>
        <dbReference type="Rhea" id="RHEA-COMP:10694"/>
        <dbReference type="ChEBI" id="CHEBI:15377"/>
        <dbReference type="ChEBI" id="CHEBI:15378"/>
        <dbReference type="ChEBI" id="CHEBI:30616"/>
        <dbReference type="ChEBI" id="CHEBI:43474"/>
        <dbReference type="ChEBI" id="CHEBI:57287"/>
        <dbReference type="ChEBI" id="CHEBI:57288"/>
        <dbReference type="ChEBI" id="CHEBI:74900"/>
        <dbReference type="ChEBI" id="CHEBI:82748"/>
        <dbReference type="ChEBI" id="CHEBI:456216"/>
        <dbReference type="EC" id="2.3.1.193"/>
    </reaction>
</comment>
<dbReference type="Pfam" id="PF08351">
    <property type="entry name" value="TmcA_N"/>
    <property type="match status" value="1"/>
</dbReference>
<dbReference type="GO" id="GO:0002101">
    <property type="term" value="P:tRNA wobble cytosine modification"/>
    <property type="evidence" value="ECO:0007669"/>
    <property type="project" value="UniProtKB-UniRule"/>
</dbReference>
<evidence type="ECO:0000313" key="15">
    <source>
        <dbReference type="Proteomes" id="UP000321525"/>
    </source>
</evidence>
<dbReference type="InterPro" id="IPR016181">
    <property type="entry name" value="Acyl_CoA_acyltransferase"/>
</dbReference>
<dbReference type="Proteomes" id="UP000321525">
    <property type="component" value="Unassembled WGS sequence"/>
</dbReference>